<dbReference type="Pfam" id="PF07853">
    <property type="entry name" value="DUF1648"/>
    <property type="match status" value="1"/>
</dbReference>
<gene>
    <name evidence="3" type="ORF">DK182_05405</name>
</gene>
<name>A0ABN5LIE6_9STRE</name>
<dbReference type="EMBL" id="CP029490">
    <property type="protein sequence ID" value="AWN20814.1"/>
    <property type="molecule type" value="Genomic_DNA"/>
</dbReference>
<evidence type="ECO:0000256" key="1">
    <source>
        <dbReference type="SAM" id="Phobius"/>
    </source>
</evidence>
<evidence type="ECO:0000259" key="2">
    <source>
        <dbReference type="Pfam" id="PF07853"/>
    </source>
</evidence>
<evidence type="ECO:0000313" key="4">
    <source>
        <dbReference type="Proteomes" id="UP000245369"/>
    </source>
</evidence>
<dbReference type="InterPro" id="IPR012867">
    <property type="entry name" value="DUF1648"/>
</dbReference>
<keyword evidence="1" id="KW-0472">Membrane</keyword>
<feature type="transmembrane region" description="Helical" evidence="1">
    <location>
        <begin position="7"/>
        <end position="26"/>
    </location>
</feature>
<keyword evidence="1" id="KW-1133">Transmembrane helix</keyword>
<keyword evidence="1" id="KW-0812">Transmembrane</keyword>
<feature type="domain" description="DUF1648" evidence="2">
    <location>
        <begin position="10"/>
        <end position="51"/>
    </location>
</feature>
<feature type="transmembrane region" description="Helical" evidence="1">
    <location>
        <begin position="46"/>
        <end position="63"/>
    </location>
</feature>
<dbReference type="RefSeq" id="WP_002961621.1">
    <property type="nucleotide sequence ID" value="NZ_CP029490.1"/>
</dbReference>
<evidence type="ECO:0000313" key="3">
    <source>
        <dbReference type="EMBL" id="AWN20814.1"/>
    </source>
</evidence>
<proteinExistence type="predicted"/>
<keyword evidence="4" id="KW-1185">Reference proteome</keyword>
<dbReference type="GeneID" id="93923945"/>
<sequence length="68" mass="8117">MKIESKDIFVLCLSIIVILIICQFLPNWVPVHFNSKGEVDFKVYKYFLVFAAVIPYSLYYKYFRKKGE</sequence>
<organism evidence="3 4">
    <name type="scientific">Streptococcus sobrinus</name>
    <dbReference type="NCBI Taxonomy" id="1310"/>
    <lineage>
        <taxon>Bacteria</taxon>
        <taxon>Bacillati</taxon>
        <taxon>Bacillota</taxon>
        <taxon>Bacilli</taxon>
        <taxon>Lactobacillales</taxon>
        <taxon>Streptococcaceae</taxon>
        <taxon>Streptococcus</taxon>
    </lineage>
</organism>
<dbReference type="Proteomes" id="UP000245369">
    <property type="component" value="Chromosome"/>
</dbReference>
<accession>A0ABN5LIE6</accession>
<protein>
    <submittedName>
        <fullName evidence="3">DUF1648 domain-containing protein</fullName>
    </submittedName>
</protein>
<reference evidence="3 4" key="1">
    <citation type="submission" date="2018-05" db="EMBL/GenBank/DDBJ databases">
        <title>Complete genome sequences of Streptococcus sobrinus.</title>
        <authorList>
            <person name="Sales M."/>
            <person name="Jensen P.A."/>
        </authorList>
    </citation>
    <scope>NUCLEOTIDE SEQUENCE [LARGE SCALE GENOMIC DNA]</scope>
    <source>
        <strain evidence="3 4">SL1</strain>
    </source>
</reference>